<reference evidence="2 3" key="1">
    <citation type="submission" date="2019-12" db="EMBL/GenBank/DDBJ databases">
        <authorList>
            <person name="Scholz U."/>
            <person name="Mascher M."/>
            <person name="Fiebig A."/>
        </authorList>
    </citation>
    <scope>NUCLEOTIDE SEQUENCE</scope>
</reference>
<organism evidence="2">
    <name type="scientific">Spirodela intermedia</name>
    <name type="common">Intermediate duckweed</name>
    <dbReference type="NCBI Taxonomy" id="51605"/>
    <lineage>
        <taxon>Eukaryota</taxon>
        <taxon>Viridiplantae</taxon>
        <taxon>Streptophyta</taxon>
        <taxon>Embryophyta</taxon>
        <taxon>Tracheophyta</taxon>
        <taxon>Spermatophyta</taxon>
        <taxon>Magnoliopsida</taxon>
        <taxon>Liliopsida</taxon>
        <taxon>Araceae</taxon>
        <taxon>Lemnoideae</taxon>
        <taxon>Spirodela</taxon>
    </lineage>
</organism>
<gene>
    <name evidence="2" type="ORF">SI7747_17019517</name>
</gene>
<proteinExistence type="predicted"/>
<dbReference type="AlphaFoldDB" id="A0A7I8JTL4"/>
<dbReference type="Proteomes" id="UP001189122">
    <property type="component" value="Unassembled WGS sequence"/>
</dbReference>
<protein>
    <submittedName>
        <fullName evidence="2">Uncharacterized protein</fullName>
    </submittedName>
</protein>
<name>A0A7I8JTL4_SPIIN</name>
<dbReference type="EMBL" id="LR743604">
    <property type="protein sequence ID" value="CAA2634053.1"/>
    <property type="molecule type" value="Genomic_DNA"/>
</dbReference>
<evidence type="ECO:0000256" key="1">
    <source>
        <dbReference type="SAM" id="MobiDB-lite"/>
    </source>
</evidence>
<keyword evidence="3" id="KW-1185">Reference proteome</keyword>
<feature type="compositionally biased region" description="Low complexity" evidence="1">
    <location>
        <begin position="48"/>
        <end position="60"/>
    </location>
</feature>
<feature type="region of interest" description="Disordered" evidence="1">
    <location>
        <begin position="27"/>
        <end position="85"/>
    </location>
</feature>
<evidence type="ECO:0000313" key="3">
    <source>
        <dbReference type="Proteomes" id="UP001189122"/>
    </source>
</evidence>
<evidence type="ECO:0000313" key="2">
    <source>
        <dbReference type="EMBL" id="CAA2634053.1"/>
    </source>
</evidence>
<accession>A0A7I8JTL4</accession>
<sequence length="85" mass="8663">MSRRRRGDPAAVDVGGVGLEALVVAENLAGGGGGMGATRRSSSRRSWRSSPSEMPSSSDRMGSPPTCPVGEFPAGRTSAFSSGHN</sequence>
<dbReference type="EMBL" id="CACRZD030000017">
    <property type="protein sequence ID" value="CAA6673101.1"/>
    <property type="molecule type" value="Genomic_DNA"/>
</dbReference>